<comment type="caution">
    <text evidence="2">The sequence shown here is derived from an EMBL/GenBank/DDBJ whole genome shotgun (WGS) entry which is preliminary data.</text>
</comment>
<keyword evidence="1" id="KW-0732">Signal</keyword>
<feature type="signal peptide" evidence="1">
    <location>
        <begin position="1"/>
        <end position="17"/>
    </location>
</feature>
<keyword evidence="3" id="KW-1185">Reference proteome</keyword>
<protein>
    <recommendedName>
        <fullName evidence="4">Secreted protein</fullName>
    </recommendedName>
</protein>
<evidence type="ECO:0000256" key="1">
    <source>
        <dbReference type="SAM" id="SignalP"/>
    </source>
</evidence>
<dbReference type="EMBL" id="JAHMHR010000005">
    <property type="protein sequence ID" value="KAK1690753.1"/>
    <property type="molecule type" value="Genomic_DNA"/>
</dbReference>
<dbReference type="RefSeq" id="XP_060434448.1">
    <property type="nucleotide sequence ID" value="XM_060566656.1"/>
</dbReference>
<evidence type="ECO:0000313" key="2">
    <source>
        <dbReference type="EMBL" id="KAK1690753.1"/>
    </source>
</evidence>
<accession>A0AAJ0AUS1</accession>
<dbReference type="GeneID" id="85451182"/>
<proteinExistence type="predicted"/>
<name>A0AAJ0AUS1_9PEZI</name>
<dbReference type="AlphaFoldDB" id="A0AAJ0AUS1"/>
<reference evidence="2" key="1">
    <citation type="submission" date="2021-06" db="EMBL/GenBank/DDBJ databases">
        <title>Comparative genomics, transcriptomics and evolutionary studies reveal genomic signatures of adaptation to plant cell wall in hemibiotrophic fungi.</title>
        <authorList>
            <consortium name="DOE Joint Genome Institute"/>
            <person name="Baroncelli R."/>
            <person name="Diaz J.F."/>
            <person name="Benocci T."/>
            <person name="Peng M."/>
            <person name="Battaglia E."/>
            <person name="Haridas S."/>
            <person name="Andreopoulos W."/>
            <person name="Labutti K."/>
            <person name="Pangilinan J."/>
            <person name="Floch G.L."/>
            <person name="Makela M.R."/>
            <person name="Henrissat B."/>
            <person name="Grigoriev I.V."/>
            <person name="Crouch J.A."/>
            <person name="De Vries R.P."/>
            <person name="Sukno S.A."/>
            <person name="Thon M.R."/>
        </authorList>
    </citation>
    <scope>NUCLEOTIDE SEQUENCE</scope>
    <source>
        <strain evidence="2">CBS 193.32</strain>
    </source>
</reference>
<feature type="chain" id="PRO_5042468848" description="Secreted protein" evidence="1">
    <location>
        <begin position="18"/>
        <end position="109"/>
    </location>
</feature>
<gene>
    <name evidence="2" type="ORF">BDP55DRAFT_305630</name>
</gene>
<evidence type="ECO:0000313" key="3">
    <source>
        <dbReference type="Proteomes" id="UP001224890"/>
    </source>
</evidence>
<dbReference type="Proteomes" id="UP001224890">
    <property type="component" value="Unassembled WGS sequence"/>
</dbReference>
<evidence type="ECO:0008006" key="4">
    <source>
        <dbReference type="Google" id="ProtNLM"/>
    </source>
</evidence>
<organism evidence="2 3">
    <name type="scientific">Colletotrichum godetiae</name>
    <dbReference type="NCBI Taxonomy" id="1209918"/>
    <lineage>
        <taxon>Eukaryota</taxon>
        <taxon>Fungi</taxon>
        <taxon>Dikarya</taxon>
        <taxon>Ascomycota</taxon>
        <taxon>Pezizomycotina</taxon>
        <taxon>Sordariomycetes</taxon>
        <taxon>Hypocreomycetidae</taxon>
        <taxon>Glomerellales</taxon>
        <taxon>Glomerellaceae</taxon>
        <taxon>Colletotrichum</taxon>
        <taxon>Colletotrichum acutatum species complex</taxon>
    </lineage>
</organism>
<sequence length="109" mass="12421">MCHISCALNVLHMLSACFQVVPMMQSLASKRLRSKEILVQYLFTAFISCSGEFEISLQPQLGAWVVEYSEGWRLDAKGSALPRLVEAERAVQNARNPRPLCRIHTRQMR</sequence>